<dbReference type="Proteomes" id="UP000829925">
    <property type="component" value="Chromosome"/>
</dbReference>
<protein>
    <submittedName>
        <fullName evidence="1">Uncharacterized protein</fullName>
    </submittedName>
</protein>
<dbReference type="EMBL" id="CP095053">
    <property type="protein sequence ID" value="UOR06720.1"/>
    <property type="molecule type" value="Genomic_DNA"/>
</dbReference>
<evidence type="ECO:0000313" key="1">
    <source>
        <dbReference type="EMBL" id="UOR06720.1"/>
    </source>
</evidence>
<accession>A0A8T9T2C5</accession>
<dbReference type="KEGG" id="haei:MUN82_06375"/>
<name>A0A8T9T2C5_9BACT</name>
<organism evidence="1 2">
    <name type="scientific">Hymenobacter aerilatus</name>
    <dbReference type="NCBI Taxonomy" id="2932251"/>
    <lineage>
        <taxon>Bacteria</taxon>
        <taxon>Pseudomonadati</taxon>
        <taxon>Bacteroidota</taxon>
        <taxon>Cytophagia</taxon>
        <taxon>Cytophagales</taxon>
        <taxon>Hymenobacteraceae</taxon>
        <taxon>Hymenobacter</taxon>
    </lineage>
</organism>
<keyword evidence="2" id="KW-1185">Reference proteome</keyword>
<evidence type="ECO:0000313" key="2">
    <source>
        <dbReference type="Proteomes" id="UP000829925"/>
    </source>
</evidence>
<dbReference type="RefSeq" id="WP_245095908.1">
    <property type="nucleotide sequence ID" value="NZ_CP095053.1"/>
</dbReference>
<gene>
    <name evidence="1" type="ORF">MUN82_06375</name>
</gene>
<sequence>MIYDTLTPDQLMGLTSEEIRAIIRKIGQRINQLHDQAQAILPTEEREKLSAEWRSIVQVRKTLYDRLYELGEDAFLAQAA</sequence>
<dbReference type="AlphaFoldDB" id="A0A8T9T2C5"/>
<proteinExistence type="predicted"/>
<reference evidence="1 2" key="1">
    <citation type="submission" date="2022-04" db="EMBL/GenBank/DDBJ databases">
        <title>Hymenobacter sp. isolated from the air.</title>
        <authorList>
            <person name="Won M."/>
            <person name="Lee C.-M."/>
            <person name="Woen H.-Y."/>
            <person name="Kwon S.-W."/>
        </authorList>
    </citation>
    <scope>NUCLEOTIDE SEQUENCE [LARGE SCALE GENOMIC DNA]</scope>
    <source>
        <strain evidence="2">5413 J-13</strain>
    </source>
</reference>